<dbReference type="GO" id="GO:0004674">
    <property type="term" value="F:protein serine/threonine kinase activity"/>
    <property type="evidence" value="ECO:0007669"/>
    <property type="project" value="UniProtKB-KW"/>
</dbReference>
<keyword evidence="6 14" id="KW-0812">Transmembrane</keyword>
<comment type="similarity">
    <text evidence="2">Belongs to the diacylglycerol acyltransferase family.</text>
</comment>
<accession>K0T1U5</accession>
<dbReference type="Pfam" id="PF03982">
    <property type="entry name" value="DAGAT"/>
    <property type="match status" value="1"/>
</dbReference>
<dbReference type="GO" id="GO:0006629">
    <property type="term" value="P:lipid metabolic process"/>
    <property type="evidence" value="ECO:0007669"/>
    <property type="project" value="UniProtKB-KW"/>
</dbReference>
<feature type="transmembrane region" description="Helical" evidence="14">
    <location>
        <begin position="195"/>
        <end position="212"/>
    </location>
</feature>
<feature type="transmembrane region" description="Helical" evidence="14">
    <location>
        <begin position="147"/>
        <end position="175"/>
    </location>
</feature>
<keyword evidence="4" id="KW-0723">Serine/threonine-protein kinase</keyword>
<keyword evidence="3" id="KW-0444">Lipid biosynthesis</keyword>
<organism evidence="16 17">
    <name type="scientific">Thalassiosira oceanica</name>
    <name type="common">Marine diatom</name>
    <dbReference type="NCBI Taxonomy" id="159749"/>
    <lineage>
        <taxon>Eukaryota</taxon>
        <taxon>Sar</taxon>
        <taxon>Stramenopiles</taxon>
        <taxon>Ochrophyta</taxon>
        <taxon>Bacillariophyta</taxon>
        <taxon>Coscinodiscophyceae</taxon>
        <taxon>Thalassiosirophycidae</taxon>
        <taxon>Thalassiosirales</taxon>
        <taxon>Thalassiosiraceae</taxon>
        <taxon>Thalassiosira</taxon>
    </lineage>
</organism>
<keyword evidence="8" id="KW-0256">Endoplasmic reticulum</keyword>
<proteinExistence type="inferred from homology"/>
<dbReference type="InterPro" id="IPR011009">
    <property type="entry name" value="Kinase-like_dom_sf"/>
</dbReference>
<dbReference type="EMBL" id="AGNL01006875">
    <property type="protein sequence ID" value="EJK71720.1"/>
    <property type="molecule type" value="Genomic_DNA"/>
</dbReference>
<evidence type="ECO:0000256" key="13">
    <source>
        <dbReference type="SAM" id="MobiDB-lite"/>
    </source>
</evidence>
<reference evidence="16 17" key="1">
    <citation type="journal article" date="2012" name="Genome Biol.">
        <title>Genome and low-iron response of an oceanic diatom adapted to chronic iron limitation.</title>
        <authorList>
            <person name="Lommer M."/>
            <person name="Specht M."/>
            <person name="Roy A.S."/>
            <person name="Kraemer L."/>
            <person name="Andreson R."/>
            <person name="Gutowska M.A."/>
            <person name="Wolf J."/>
            <person name="Bergner S.V."/>
            <person name="Schilhabel M.B."/>
            <person name="Klostermeier U.C."/>
            <person name="Beiko R.G."/>
            <person name="Rosenstiel P."/>
            <person name="Hippler M."/>
            <person name="Laroche J."/>
        </authorList>
    </citation>
    <scope>NUCLEOTIDE SEQUENCE [LARGE SCALE GENOMIC DNA]</scope>
    <source>
        <strain evidence="16 17">CCMP1005</strain>
    </source>
</reference>
<evidence type="ECO:0000259" key="15">
    <source>
        <dbReference type="PROSITE" id="PS51158"/>
    </source>
</evidence>
<feature type="transmembrane region" description="Helical" evidence="14">
    <location>
        <begin position="366"/>
        <end position="384"/>
    </location>
</feature>
<evidence type="ECO:0000313" key="17">
    <source>
        <dbReference type="Proteomes" id="UP000266841"/>
    </source>
</evidence>
<evidence type="ECO:0000256" key="6">
    <source>
        <dbReference type="ARBA" id="ARBA00022692"/>
    </source>
</evidence>
<evidence type="ECO:0000256" key="8">
    <source>
        <dbReference type="ARBA" id="ARBA00022824"/>
    </source>
</evidence>
<name>K0T1U5_THAOC</name>
<dbReference type="PROSITE" id="PS51158">
    <property type="entry name" value="ALPHA_KINASE"/>
    <property type="match status" value="1"/>
</dbReference>
<evidence type="ECO:0000256" key="5">
    <source>
        <dbReference type="ARBA" id="ARBA00022679"/>
    </source>
</evidence>
<dbReference type="InterPro" id="IPR004166">
    <property type="entry name" value="a-kinase_dom"/>
</dbReference>
<keyword evidence="12" id="KW-0012">Acyltransferase</keyword>
<keyword evidence="5" id="KW-0808">Transferase</keyword>
<feature type="transmembrane region" description="Helical" evidence="14">
    <location>
        <begin position="119"/>
        <end position="140"/>
    </location>
</feature>
<keyword evidence="10" id="KW-0443">Lipid metabolism</keyword>
<dbReference type="Gene3D" id="3.20.200.10">
    <property type="entry name" value="MHCK/EF2 kinase"/>
    <property type="match status" value="1"/>
</dbReference>
<protein>
    <recommendedName>
        <fullName evidence="15">Alpha-type protein kinase domain-containing protein</fullName>
    </recommendedName>
</protein>
<evidence type="ECO:0000256" key="4">
    <source>
        <dbReference type="ARBA" id="ARBA00022527"/>
    </source>
</evidence>
<keyword evidence="7" id="KW-0418">Kinase</keyword>
<evidence type="ECO:0000256" key="14">
    <source>
        <dbReference type="SAM" id="Phobius"/>
    </source>
</evidence>
<gene>
    <name evidence="16" type="ORF">THAOC_06812</name>
</gene>
<dbReference type="Pfam" id="PF02816">
    <property type="entry name" value="Alpha_kinase"/>
    <property type="match status" value="1"/>
</dbReference>
<evidence type="ECO:0000256" key="7">
    <source>
        <dbReference type="ARBA" id="ARBA00022777"/>
    </source>
</evidence>
<dbReference type="PANTHER" id="PTHR12317">
    <property type="entry name" value="DIACYLGLYCEROL O-ACYLTRANSFERASE"/>
    <property type="match status" value="1"/>
</dbReference>
<comment type="caution">
    <text evidence="16">The sequence shown here is derived from an EMBL/GenBank/DDBJ whole genome shotgun (WGS) entry which is preliminary data.</text>
</comment>
<keyword evidence="11 14" id="KW-0472">Membrane</keyword>
<keyword evidence="17" id="KW-1185">Reference proteome</keyword>
<dbReference type="GO" id="GO:0008374">
    <property type="term" value="F:O-acyltransferase activity"/>
    <property type="evidence" value="ECO:0007669"/>
    <property type="project" value="InterPro"/>
</dbReference>
<dbReference type="SMART" id="SM00811">
    <property type="entry name" value="Alpha_kinase"/>
    <property type="match status" value="1"/>
</dbReference>
<evidence type="ECO:0000256" key="11">
    <source>
        <dbReference type="ARBA" id="ARBA00023136"/>
    </source>
</evidence>
<evidence type="ECO:0000256" key="10">
    <source>
        <dbReference type="ARBA" id="ARBA00023098"/>
    </source>
</evidence>
<dbReference type="GO" id="GO:0005524">
    <property type="term" value="F:ATP binding"/>
    <property type="evidence" value="ECO:0007669"/>
    <property type="project" value="InterPro"/>
</dbReference>
<dbReference type="Proteomes" id="UP000266841">
    <property type="component" value="Unassembled WGS sequence"/>
</dbReference>
<keyword evidence="9 14" id="KW-1133">Transmembrane helix</keyword>
<sequence length="539" mass="59549">MVGVQRIESSGPAGDWVWGEWGEAREAARGLSPGWSPLSRATDSRMRTQSTNGGDSSTITVAATAFQLRTPSTKNDLSCALPAFLVPVLLLLRCQFRSAMCEFANLPSAASPKLRSLPLLTEVNITLLNLAFAILHFVLAPTGLEPVAAALVAGNLFGIVLPYLGVICLIVHFIVGPIMGPEVYQSVVLDHKLHWTFGLFVANIIVAVFDSSHRKVEGSDYRGYESKLAKYALKFWISLYTYIEMDVEPWCKDARLDPNRQFIFACHPHGIHCFPLGLFHNKGSPFDERFPGICGNISGLAATVVFKLPGVREFFLSLPYIDASRPVAEKALKAERNLFVCTGSGEESLLTTQGEDILVLSRRKGFIRLAMAYGCAVVPVFGLGNNDLFVTYPYFSGFRMWLQKKLHVRQNSNSGYANNSTEWGRAMQALSHFTYHASGGKQLLCDIQGGVYDKAIVLTDPVIMSTDQCFGLTDLGEAGIFNWFSHHKCNEYYCSRSWKLPDKAATSSMKKFRAVAHTQMMPLPRKASSRSSLTSTRKD</sequence>
<dbReference type="AlphaFoldDB" id="K0T1U5"/>
<feature type="domain" description="Alpha-type protein kinase" evidence="15">
    <location>
        <begin position="408"/>
        <end position="503"/>
    </location>
</feature>
<dbReference type="eggNOG" id="KOG0831">
    <property type="taxonomic scope" value="Eukaryota"/>
</dbReference>
<dbReference type="OrthoDB" id="264532at2759"/>
<evidence type="ECO:0000313" key="16">
    <source>
        <dbReference type="EMBL" id="EJK71720.1"/>
    </source>
</evidence>
<dbReference type="InterPro" id="IPR007130">
    <property type="entry name" value="DAGAT"/>
</dbReference>
<feature type="region of interest" description="Disordered" evidence="13">
    <location>
        <begin position="29"/>
        <end position="55"/>
    </location>
</feature>
<evidence type="ECO:0000256" key="1">
    <source>
        <dbReference type="ARBA" id="ARBA00004477"/>
    </source>
</evidence>
<evidence type="ECO:0000256" key="9">
    <source>
        <dbReference type="ARBA" id="ARBA00022989"/>
    </source>
</evidence>
<evidence type="ECO:0000256" key="12">
    <source>
        <dbReference type="ARBA" id="ARBA00023315"/>
    </source>
</evidence>
<evidence type="ECO:0000256" key="3">
    <source>
        <dbReference type="ARBA" id="ARBA00022516"/>
    </source>
</evidence>
<dbReference type="GO" id="GO:0005789">
    <property type="term" value="C:endoplasmic reticulum membrane"/>
    <property type="evidence" value="ECO:0007669"/>
    <property type="project" value="UniProtKB-SubCell"/>
</dbReference>
<comment type="subcellular location">
    <subcellularLocation>
        <location evidence="1">Endoplasmic reticulum membrane</location>
        <topology evidence="1">Multi-pass membrane protein</topology>
    </subcellularLocation>
</comment>
<dbReference type="SUPFAM" id="SSF56112">
    <property type="entry name" value="Protein kinase-like (PK-like)"/>
    <property type="match status" value="1"/>
</dbReference>
<evidence type="ECO:0000256" key="2">
    <source>
        <dbReference type="ARBA" id="ARBA00005420"/>
    </source>
</evidence>